<dbReference type="GO" id="GO:0055085">
    <property type="term" value="P:transmembrane transport"/>
    <property type="evidence" value="ECO:0007669"/>
    <property type="project" value="InterPro"/>
</dbReference>
<evidence type="ECO:0000259" key="8">
    <source>
        <dbReference type="PROSITE" id="PS50928"/>
    </source>
</evidence>
<feature type="transmembrane region" description="Helical" evidence="7">
    <location>
        <begin position="94"/>
        <end position="120"/>
    </location>
</feature>
<organism evidence="9 10">
    <name type="scientific">Paenirhodobacter populi</name>
    <dbReference type="NCBI Taxonomy" id="2306993"/>
    <lineage>
        <taxon>Bacteria</taxon>
        <taxon>Pseudomonadati</taxon>
        <taxon>Pseudomonadota</taxon>
        <taxon>Alphaproteobacteria</taxon>
        <taxon>Rhodobacterales</taxon>
        <taxon>Rhodobacter group</taxon>
        <taxon>Paenirhodobacter</taxon>
    </lineage>
</organism>
<dbReference type="PANTHER" id="PTHR43386:SF6">
    <property type="entry name" value="ABC TRANSPORTER PERMEASE PROTEIN"/>
    <property type="match status" value="1"/>
</dbReference>
<evidence type="ECO:0000256" key="7">
    <source>
        <dbReference type="RuleBase" id="RU363032"/>
    </source>
</evidence>
<dbReference type="Pfam" id="PF00528">
    <property type="entry name" value="BPD_transp_1"/>
    <property type="match status" value="1"/>
</dbReference>
<comment type="similarity">
    <text evidence="7">Belongs to the binding-protein-dependent transport system permease family.</text>
</comment>
<dbReference type="GO" id="GO:0005886">
    <property type="term" value="C:plasma membrane"/>
    <property type="evidence" value="ECO:0007669"/>
    <property type="project" value="UniProtKB-SubCell"/>
</dbReference>
<protein>
    <submittedName>
        <fullName evidence="9">ABC transporter permease</fullName>
    </submittedName>
</protein>
<dbReference type="SUPFAM" id="SSF161098">
    <property type="entry name" value="MetI-like"/>
    <property type="match status" value="1"/>
</dbReference>
<dbReference type="CDD" id="cd06261">
    <property type="entry name" value="TM_PBP2"/>
    <property type="match status" value="1"/>
</dbReference>
<keyword evidence="10" id="KW-1185">Reference proteome</keyword>
<dbReference type="InterPro" id="IPR000515">
    <property type="entry name" value="MetI-like"/>
</dbReference>
<evidence type="ECO:0000256" key="1">
    <source>
        <dbReference type="ARBA" id="ARBA00004651"/>
    </source>
</evidence>
<feature type="domain" description="ABC transmembrane type-1" evidence="8">
    <location>
        <begin position="96"/>
        <end position="280"/>
    </location>
</feature>
<reference evidence="9 10" key="2">
    <citation type="submission" date="2019-01" db="EMBL/GenBank/DDBJ databases">
        <authorList>
            <person name="Li Y."/>
        </authorList>
    </citation>
    <scope>NUCLEOTIDE SEQUENCE [LARGE SCALE GENOMIC DNA]</scope>
    <source>
        <strain evidence="9 10">2D-5</strain>
    </source>
</reference>
<evidence type="ECO:0000256" key="3">
    <source>
        <dbReference type="ARBA" id="ARBA00022475"/>
    </source>
</evidence>
<keyword evidence="6 7" id="KW-0472">Membrane</keyword>
<dbReference type="EMBL" id="SAUW01000001">
    <property type="protein sequence ID" value="RWR15393.1"/>
    <property type="molecule type" value="Genomic_DNA"/>
</dbReference>
<keyword evidence="5 7" id="KW-1133">Transmembrane helix</keyword>
<feature type="transmembrane region" description="Helical" evidence="7">
    <location>
        <begin position="213"/>
        <end position="235"/>
    </location>
</feature>
<gene>
    <name evidence="9" type="ORF">D2T33_00505</name>
</gene>
<evidence type="ECO:0000256" key="6">
    <source>
        <dbReference type="ARBA" id="ARBA00023136"/>
    </source>
</evidence>
<reference evidence="9 10" key="1">
    <citation type="submission" date="2019-01" db="EMBL/GenBank/DDBJ databases">
        <title>Sinorhodobacter populi sp. nov. isolated from the symptomatic bark tissue of Populus euramericana canker.</title>
        <authorList>
            <person name="Xu G."/>
        </authorList>
    </citation>
    <scope>NUCLEOTIDE SEQUENCE [LARGE SCALE GENOMIC DNA]</scope>
    <source>
        <strain evidence="9 10">2D-5</strain>
    </source>
</reference>
<evidence type="ECO:0000313" key="9">
    <source>
        <dbReference type="EMBL" id="RWR15393.1"/>
    </source>
</evidence>
<evidence type="ECO:0000313" key="10">
    <source>
        <dbReference type="Proteomes" id="UP000285710"/>
    </source>
</evidence>
<keyword evidence="3" id="KW-1003">Cell membrane</keyword>
<name>A0A443J504_9RHOB</name>
<feature type="transmembrane region" description="Helical" evidence="7">
    <location>
        <begin position="140"/>
        <end position="163"/>
    </location>
</feature>
<dbReference type="AlphaFoldDB" id="A0A443J504"/>
<evidence type="ECO:0000256" key="2">
    <source>
        <dbReference type="ARBA" id="ARBA00022448"/>
    </source>
</evidence>
<evidence type="ECO:0000256" key="4">
    <source>
        <dbReference type="ARBA" id="ARBA00022692"/>
    </source>
</evidence>
<evidence type="ECO:0000256" key="5">
    <source>
        <dbReference type="ARBA" id="ARBA00022989"/>
    </source>
</evidence>
<comment type="subcellular location">
    <subcellularLocation>
        <location evidence="1 7">Cell membrane</location>
        <topology evidence="1 7">Multi-pass membrane protein</topology>
    </subcellularLocation>
</comment>
<accession>A0A443J504</accession>
<feature type="transmembrane region" description="Helical" evidence="7">
    <location>
        <begin position="32"/>
        <end position="52"/>
    </location>
</feature>
<proteinExistence type="inferred from homology"/>
<dbReference type="Proteomes" id="UP000285710">
    <property type="component" value="Unassembled WGS sequence"/>
</dbReference>
<comment type="caution">
    <text evidence="9">The sequence shown here is derived from an EMBL/GenBank/DDBJ whole genome shotgun (WGS) entry which is preliminary data.</text>
</comment>
<dbReference type="PANTHER" id="PTHR43386">
    <property type="entry name" value="OLIGOPEPTIDE TRANSPORT SYSTEM PERMEASE PROTEIN APPC"/>
    <property type="match status" value="1"/>
</dbReference>
<feature type="transmembrane region" description="Helical" evidence="7">
    <location>
        <begin position="183"/>
        <end position="201"/>
    </location>
</feature>
<dbReference type="InterPro" id="IPR035906">
    <property type="entry name" value="MetI-like_sf"/>
</dbReference>
<keyword evidence="4 7" id="KW-0812">Transmembrane</keyword>
<sequence>MPSSIPGSGIEGNAMTTITFPMRRIARRHPGLALGAAILAALCLLALCAPLVTPVDPGFVDMSQRAKAPSWDHIFGTDMLGRDLFARIIYGGRLSLSIGVAVALIATVAGTVIGLVAGYVRLADAILMRIMDGVMSIPSVLLAVALMALSTGSIGNVIVAISISGVPRIARLVRGSVLSLREAVFVEAVIGGGVGTGRIIFRHILPNAAAPIIVNATYLCAGAMLSEAVLCFIGAGTPPTVPSWGNIMAEGRTLWMVKPHIVAFPALILSIAILAVNMVGDGLRDMLDPRAGRRN</sequence>
<dbReference type="Gene3D" id="1.10.3720.10">
    <property type="entry name" value="MetI-like"/>
    <property type="match status" value="1"/>
</dbReference>
<dbReference type="InterPro" id="IPR050366">
    <property type="entry name" value="BP-dependent_transpt_permease"/>
</dbReference>
<keyword evidence="2 7" id="KW-0813">Transport</keyword>
<feature type="transmembrane region" description="Helical" evidence="7">
    <location>
        <begin position="261"/>
        <end position="280"/>
    </location>
</feature>
<dbReference type="PROSITE" id="PS50928">
    <property type="entry name" value="ABC_TM1"/>
    <property type="match status" value="1"/>
</dbReference>